<protein>
    <recommendedName>
        <fullName evidence="3">Glutathione S-transferase</fullName>
    </recommendedName>
</protein>
<evidence type="ECO:0000313" key="2">
    <source>
        <dbReference type="Proteomes" id="UP000441797"/>
    </source>
</evidence>
<sequence>MLKIISKFSLSTSAGLVLGWQAVVLALPPPEDIPEEVLRTEIITDARSPIDGKPLTAAEYADLQAQLQNRPVTPPLSPQVREAITLLRLRRLIRTLIPFLPI</sequence>
<dbReference type="Proteomes" id="UP000441797">
    <property type="component" value="Unassembled WGS sequence"/>
</dbReference>
<dbReference type="EMBL" id="NAPY01000002">
    <property type="protein sequence ID" value="MUL35102.1"/>
    <property type="molecule type" value="Genomic_DNA"/>
</dbReference>
<organism evidence="1 2">
    <name type="scientific">Gloeocapsopsis dulcis AAB1 = 1H9</name>
    <dbReference type="NCBI Taxonomy" id="1433147"/>
    <lineage>
        <taxon>Bacteria</taxon>
        <taxon>Bacillati</taxon>
        <taxon>Cyanobacteriota</taxon>
        <taxon>Cyanophyceae</taxon>
        <taxon>Oscillatoriophycideae</taxon>
        <taxon>Chroococcales</taxon>
        <taxon>Chroococcaceae</taxon>
        <taxon>Gloeocapsopsis</taxon>
        <taxon>Gloeocapsopsis dulcis</taxon>
    </lineage>
</organism>
<evidence type="ECO:0008006" key="3">
    <source>
        <dbReference type="Google" id="ProtNLM"/>
    </source>
</evidence>
<name>A0A6N8FR69_9CHRO</name>
<reference evidence="1 2" key="1">
    <citation type="journal article" date="2019" name="Front. Microbiol.">
        <title>Genomic Features for Desiccation Tolerance and Sugar Biosynthesis in the Extremophile Gloeocapsopsis sp. UTEX B3054.</title>
        <authorList>
            <person name="Urrejola C."/>
            <person name="Alcorta J."/>
            <person name="Salas L."/>
            <person name="Vasquez M."/>
            <person name="Polz M.F."/>
            <person name="Vicuna R."/>
            <person name="Diez B."/>
        </authorList>
    </citation>
    <scope>NUCLEOTIDE SEQUENCE [LARGE SCALE GENOMIC DNA]</scope>
    <source>
        <strain evidence="1 2">1H9</strain>
    </source>
</reference>
<proteinExistence type="predicted"/>
<keyword evidence="2" id="KW-1185">Reference proteome</keyword>
<comment type="caution">
    <text evidence="1">The sequence shown here is derived from an EMBL/GenBank/DDBJ whole genome shotgun (WGS) entry which is preliminary data.</text>
</comment>
<gene>
    <name evidence="1" type="ORF">BWI75_01680</name>
</gene>
<accession>A0A6N8FR69</accession>
<dbReference type="RefSeq" id="WP_105220209.1">
    <property type="nucleotide sequence ID" value="NZ_CAWNSU010000057.1"/>
</dbReference>
<evidence type="ECO:0000313" key="1">
    <source>
        <dbReference type="EMBL" id="MUL35102.1"/>
    </source>
</evidence>
<dbReference type="OrthoDB" id="515557at2"/>
<dbReference type="AlphaFoldDB" id="A0A6N8FR69"/>